<evidence type="ECO:0000256" key="5">
    <source>
        <dbReference type="ARBA" id="ARBA00022989"/>
    </source>
</evidence>
<proteinExistence type="inferred from homology"/>
<evidence type="ECO:0000256" key="1">
    <source>
        <dbReference type="ARBA" id="ARBA00004236"/>
    </source>
</evidence>
<accession>A0ABX6IMI7</accession>
<keyword evidence="10" id="KW-1185">Reference proteome</keyword>
<evidence type="ECO:0000256" key="4">
    <source>
        <dbReference type="ARBA" id="ARBA00022692"/>
    </source>
</evidence>
<keyword evidence="5 8" id="KW-1133">Transmembrane helix</keyword>
<dbReference type="RefSeq" id="WP_260840190.1">
    <property type="nucleotide sequence ID" value="NZ_CP045809.1"/>
</dbReference>
<evidence type="ECO:0000313" key="10">
    <source>
        <dbReference type="Proteomes" id="UP001059836"/>
    </source>
</evidence>
<evidence type="ECO:0000256" key="2">
    <source>
        <dbReference type="ARBA" id="ARBA00007531"/>
    </source>
</evidence>
<reference evidence="9" key="1">
    <citation type="journal article" date="2021" name="Nat. Microbiol.">
        <title>Cocultivation of an ultrasmall environmental parasitic bacterium with lytic ability against bacteria associated with wastewater foams.</title>
        <authorList>
            <person name="Batinovic S."/>
            <person name="Rose J.J.A."/>
            <person name="Ratcliffe J."/>
            <person name="Seviour R.J."/>
            <person name="Petrovski S."/>
        </authorList>
    </citation>
    <scope>NUCLEOTIDE SEQUENCE</scope>
    <source>
        <strain evidence="9">CON9</strain>
    </source>
</reference>
<evidence type="ECO:0000256" key="8">
    <source>
        <dbReference type="SAM" id="Phobius"/>
    </source>
</evidence>
<feature type="compositionally biased region" description="Low complexity" evidence="7">
    <location>
        <begin position="14"/>
        <end position="26"/>
    </location>
</feature>
<sequence>MTTNEPPQNPQQPYPQDGYPQGGYPQQPYPGQPYGGQYPPQTPPAKKRKKWPWILGGIILLFVAMFGGCMALIGGAANEIDKEINREIAVTYRVTGTGSGSITWTDKDFNMAQETDASLPWEKQVTISGFGKTASLSVTNSSDDGATSTCEIIVDGQVKYTQTAKGAYASAHCSGSVD</sequence>
<keyword evidence="6 8" id="KW-0472">Membrane</keyword>
<comment type="similarity">
    <text evidence="2">Belongs to the MmpS family.</text>
</comment>
<name>A0ABX6IMI7_9ACTN</name>
<dbReference type="InterPro" id="IPR008693">
    <property type="entry name" value="MmpS"/>
</dbReference>
<organism evidence="9 10">
    <name type="scientific">Gordonia pseudamarae</name>
    <dbReference type="NCBI Taxonomy" id="2831662"/>
    <lineage>
        <taxon>Bacteria</taxon>
        <taxon>Bacillati</taxon>
        <taxon>Actinomycetota</taxon>
        <taxon>Actinomycetes</taxon>
        <taxon>Mycobacteriales</taxon>
        <taxon>Gordoniaceae</taxon>
        <taxon>Gordonia</taxon>
    </lineage>
</organism>
<evidence type="ECO:0000256" key="3">
    <source>
        <dbReference type="ARBA" id="ARBA00022475"/>
    </source>
</evidence>
<comment type="subcellular location">
    <subcellularLocation>
        <location evidence="1">Cell membrane</location>
    </subcellularLocation>
</comment>
<keyword evidence="4 8" id="KW-0812">Transmembrane</keyword>
<keyword evidence="3" id="KW-1003">Cell membrane</keyword>
<feature type="region of interest" description="Disordered" evidence="7">
    <location>
        <begin position="1"/>
        <end position="46"/>
    </location>
</feature>
<dbReference type="Pfam" id="PF05423">
    <property type="entry name" value="Mycobact_memb"/>
    <property type="match status" value="1"/>
</dbReference>
<evidence type="ECO:0000256" key="7">
    <source>
        <dbReference type="SAM" id="MobiDB-lite"/>
    </source>
</evidence>
<gene>
    <name evidence="9" type="ORF">GII31_21855</name>
</gene>
<evidence type="ECO:0000256" key="6">
    <source>
        <dbReference type="ARBA" id="ARBA00023136"/>
    </source>
</evidence>
<evidence type="ECO:0008006" key="11">
    <source>
        <dbReference type="Google" id="ProtNLM"/>
    </source>
</evidence>
<protein>
    <recommendedName>
        <fullName evidence="11">MmpS family membrane protein</fullName>
    </recommendedName>
</protein>
<dbReference type="Proteomes" id="UP001059836">
    <property type="component" value="Chromosome"/>
</dbReference>
<dbReference type="Gene3D" id="2.60.40.2880">
    <property type="entry name" value="MmpS1-5, C-terminal soluble domain"/>
    <property type="match status" value="1"/>
</dbReference>
<dbReference type="InterPro" id="IPR038468">
    <property type="entry name" value="MmpS_C"/>
</dbReference>
<dbReference type="EMBL" id="CP045809">
    <property type="protein sequence ID" value="QHN37148.1"/>
    <property type="molecule type" value="Genomic_DNA"/>
</dbReference>
<evidence type="ECO:0000313" key="9">
    <source>
        <dbReference type="EMBL" id="QHN37148.1"/>
    </source>
</evidence>
<feature type="transmembrane region" description="Helical" evidence="8">
    <location>
        <begin position="53"/>
        <end position="77"/>
    </location>
</feature>